<evidence type="ECO:0000256" key="1">
    <source>
        <dbReference type="ARBA" id="ARBA00022741"/>
    </source>
</evidence>
<proteinExistence type="predicted"/>
<evidence type="ECO:0000313" key="4">
    <source>
        <dbReference type="EMBL" id="AGB62632.1"/>
    </source>
</evidence>
<reference evidence="4" key="1">
    <citation type="submission" date="2013-11" db="EMBL/GenBank/DDBJ databases">
        <title>Discovery of phiAGATE novel phage infecting Bacillus pumilus leads to new insights in phylogeny of subfamily Spounavirinae.</title>
        <authorList>
            <person name="Barylski J."/>
            <person name="Nowicki G."/>
            <person name="Gozdzicka-Jozefiak A."/>
        </authorList>
    </citation>
    <scope>NUCLEOTIDE SEQUENCE [LARGE SCALE GENOMIC DNA]</scope>
</reference>
<feature type="domain" description="PhoH-like protein" evidence="3">
    <location>
        <begin position="20"/>
        <end position="210"/>
    </location>
</feature>
<evidence type="ECO:0000256" key="2">
    <source>
        <dbReference type="ARBA" id="ARBA00022840"/>
    </source>
</evidence>
<dbReference type="InterPro" id="IPR051451">
    <property type="entry name" value="PhoH2-like"/>
</dbReference>
<evidence type="ECO:0000259" key="3">
    <source>
        <dbReference type="Pfam" id="PF02562"/>
    </source>
</evidence>
<protein>
    <submittedName>
        <fullName evidence="4">PhoH family protein</fullName>
    </submittedName>
</protein>
<evidence type="ECO:0000313" key="5">
    <source>
        <dbReference type="Proteomes" id="UP000010364"/>
    </source>
</evidence>
<dbReference type="InterPro" id="IPR003714">
    <property type="entry name" value="PhoH"/>
</dbReference>
<dbReference type="GeneID" id="14516016"/>
<dbReference type="Proteomes" id="UP000010364">
    <property type="component" value="Segment"/>
</dbReference>
<dbReference type="EMBL" id="JX238501">
    <property type="protein sequence ID" value="AGB62632.1"/>
    <property type="molecule type" value="Genomic_DNA"/>
</dbReference>
<dbReference type="RefSeq" id="YP_007349225.1">
    <property type="nucleotide sequence ID" value="NC_020081.2"/>
</dbReference>
<keyword evidence="2" id="KW-0067">ATP-binding</keyword>
<name>L0LAA2_9CAUD</name>
<dbReference type="InterPro" id="IPR027417">
    <property type="entry name" value="P-loop_NTPase"/>
</dbReference>
<keyword evidence="1" id="KW-0547">Nucleotide-binding</keyword>
<accession>L0LAA2</accession>
<dbReference type="Pfam" id="PF02562">
    <property type="entry name" value="PhoH"/>
    <property type="match status" value="1"/>
</dbReference>
<dbReference type="KEGG" id="vg:14516016"/>
<dbReference type="GO" id="GO:0005524">
    <property type="term" value="F:ATP binding"/>
    <property type="evidence" value="ECO:0007669"/>
    <property type="project" value="UniProtKB-KW"/>
</dbReference>
<dbReference type="OrthoDB" id="9026at10239"/>
<dbReference type="Gene3D" id="3.40.50.300">
    <property type="entry name" value="P-loop containing nucleotide triphosphate hydrolases"/>
    <property type="match status" value="1"/>
</dbReference>
<organism evidence="4 5">
    <name type="scientific">Bacillus phage phiAGATE</name>
    <dbReference type="NCBI Taxonomy" id="1204533"/>
    <lineage>
        <taxon>Viruses</taxon>
        <taxon>Duplodnaviria</taxon>
        <taxon>Heunggongvirae</taxon>
        <taxon>Uroviricota</taxon>
        <taxon>Caudoviricetes</taxon>
        <taxon>Herelleviridae</taxon>
        <taxon>Bastillevirinae</taxon>
        <taxon>Agatevirus</taxon>
        <taxon>Agatevirus agate</taxon>
    </lineage>
</organism>
<dbReference type="PANTHER" id="PTHR30473">
    <property type="entry name" value="PROTEIN PHOH"/>
    <property type="match status" value="1"/>
</dbReference>
<sequence>MTNKVPLDLSKLSEKEFPFIKKLDRQQEDMVTKLFRSKRVVVDAVAGSGKTTVLTQAFKALLDKGRISAIYYVVFPVQEKSLGYLPGGISEKLQEYAIPFFQALTEAGVNPSEFDVEDVFNVLTYGQFKVVPHTFLRGRNLDGVGILIDESQNGTVDEIRKILTRVTDSCYVALAGHSGQIDIKKDSSGFSRYNHHFKSGVESGEFSDIEFADLCVNYRGKFSSYSDKIGQLKTKEETNNEK</sequence>
<dbReference type="SUPFAM" id="SSF52540">
    <property type="entry name" value="P-loop containing nucleoside triphosphate hydrolases"/>
    <property type="match status" value="1"/>
</dbReference>
<keyword evidence="5" id="KW-1185">Reference proteome</keyword>